<dbReference type="Pfam" id="PF07525">
    <property type="entry name" value="SOCS_box"/>
    <property type="match status" value="1"/>
</dbReference>
<dbReference type="InterPro" id="IPR002110">
    <property type="entry name" value="Ankyrin_rpt"/>
</dbReference>
<dbReference type="PROSITE" id="PS50088">
    <property type="entry name" value="ANK_REPEAT"/>
    <property type="match status" value="5"/>
</dbReference>
<evidence type="ECO:0000313" key="9">
    <source>
        <dbReference type="Ensembl" id="ENSGACP00000039390.1"/>
    </source>
</evidence>
<dbReference type="SMART" id="SM00248">
    <property type="entry name" value="ANK"/>
    <property type="match status" value="7"/>
</dbReference>
<dbReference type="PANTHER" id="PTHR24136:SF18">
    <property type="entry name" value="ANKYRIN REPEAT AND SOCS BOX PROTEIN 5"/>
    <property type="match status" value="1"/>
</dbReference>
<comment type="pathway">
    <text evidence="1">Protein modification; protein ubiquitination.</text>
</comment>
<organism evidence="9 10">
    <name type="scientific">Gasterosteus aculeatus aculeatus</name>
    <name type="common">three-spined stickleback</name>
    <dbReference type="NCBI Taxonomy" id="481459"/>
    <lineage>
        <taxon>Eukaryota</taxon>
        <taxon>Metazoa</taxon>
        <taxon>Chordata</taxon>
        <taxon>Craniata</taxon>
        <taxon>Vertebrata</taxon>
        <taxon>Euteleostomi</taxon>
        <taxon>Actinopterygii</taxon>
        <taxon>Neopterygii</taxon>
        <taxon>Teleostei</taxon>
        <taxon>Neoteleostei</taxon>
        <taxon>Acanthomorphata</taxon>
        <taxon>Eupercaria</taxon>
        <taxon>Perciformes</taxon>
        <taxon>Cottioidei</taxon>
        <taxon>Gasterosteales</taxon>
        <taxon>Gasterosteidae</taxon>
        <taxon>Gasterosteus</taxon>
    </lineage>
</organism>
<comment type="similarity">
    <text evidence="2">Belongs to the ankyrin SOCS box (ASB) family.</text>
</comment>
<evidence type="ECO:0000256" key="2">
    <source>
        <dbReference type="ARBA" id="ARBA00005949"/>
    </source>
</evidence>
<dbReference type="RefSeq" id="XP_040046377.1">
    <property type="nucleotide sequence ID" value="XM_040190443.1"/>
</dbReference>
<dbReference type="GeneID" id="120827505"/>
<keyword evidence="4" id="KW-0833">Ubl conjugation pathway</keyword>
<evidence type="ECO:0000256" key="5">
    <source>
        <dbReference type="ARBA" id="ARBA00023043"/>
    </source>
</evidence>
<dbReference type="GO" id="GO:0045732">
    <property type="term" value="P:positive regulation of protein catabolic process"/>
    <property type="evidence" value="ECO:0007669"/>
    <property type="project" value="TreeGrafter"/>
</dbReference>
<feature type="repeat" description="ANK" evidence="6">
    <location>
        <begin position="265"/>
        <end position="297"/>
    </location>
</feature>
<evidence type="ECO:0000256" key="6">
    <source>
        <dbReference type="PROSITE-ProRule" id="PRU00023"/>
    </source>
</evidence>
<dbReference type="PANTHER" id="PTHR24136">
    <property type="entry name" value="SOWAH (DROSOPHILA) HOMOLOG"/>
    <property type="match status" value="1"/>
</dbReference>
<feature type="compositionally biased region" description="Low complexity" evidence="7">
    <location>
        <begin position="58"/>
        <end position="76"/>
    </location>
</feature>
<dbReference type="GO" id="GO:0016567">
    <property type="term" value="P:protein ubiquitination"/>
    <property type="evidence" value="ECO:0007669"/>
    <property type="project" value="TreeGrafter"/>
</dbReference>
<evidence type="ECO:0000256" key="4">
    <source>
        <dbReference type="ARBA" id="ARBA00022786"/>
    </source>
</evidence>
<dbReference type="InterPro" id="IPR036036">
    <property type="entry name" value="SOCS_box-like_dom_sf"/>
</dbReference>
<feature type="compositionally biased region" description="Basic and acidic residues" evidence="7">
    <location>
        <begin position="98"/>
        <end position="118"/>
    </location>
</feature>
<dbReference type="Proteomes" id="UP000007635">
    <property type="component" value="Chromosome XI"/>
</dbReference>
<accession>A0AAQ4PKR7</accession>
<dbReference type="InterPro" id="IPR036770">
    <property type="entry name" value="Ankyrin_rpt-contain_sf"/>
</dbReference>
<dbReference type="PROSITE" id="PS50225">
    <property type="entry name" value="SOCS"/>
    <property type="match status" value="1"/>
</dbReference>
<reference evidence="9" key="2">
    <citation type="submission" date="2025-08" db="UniProtKB">
        <authorList>
            <consortium name="Ensembl"/>
        </authorList>
    </citation>
    <scope>IDENTIFICATION</scope>
</reference>
<evidence type="ECO:0000313" key="10">
    <source>
        <dbReference type="Proteomes" id="UP000007635"/>
    </source>
</evidence>
<dbReference type="SUPFAM" id="SSF158235">
    <property type="entry name" value="SOCS box-like"/>
    <property type="match status" value="1"/>
</dbReference>
<feature type="repeat" description="ANK" evidence="6">
    <location>
        <begin position="339"/>
        <end position="371"/>
    </location>
</feature>
<dbReference type="GeneTree" id="ENSGT00940000160773"/>
<feature type="compositionally biased region" description="Gly residues" evidence="7">
    <location>
        <begin position="119"/>
        <end position="130"/>
    </location>
</feature>
<dbReference type="Pfam" id="PF12796">
    <property type="entry name" value="Ank_2"/>
    <property type="match status" value="2"/>
</dbReference>
<proteinExistence type="inferred from homology"/>
<dbReference type="InterPro" id="IPR001496">
    <property type="entry name" value="SOCS_box"/>
</dbReference>
<dbReference type="CTD" id="92591"/>
<feature type="region of interest" description="Disordered" evidence="7">
    <location>
        <begin position="27"/>
        <end position="133"/>
    </location>
</feature>
<dbReference type="Ensembl" id="ENSGACT00000069841.1">
    <property type="protein sequence ID" value="ENSGACP00000039390.1"/>
    <property type="gene ID" value="ENSGACG00000009576.2"/>
</dbReference>
<dbReference type="SMART" id="SM00969">
    <property type="entry name" value="SOCS_box"/>
    <property type="match status" value="1"/>
</dbReference>
<keyword evidence="5 6" id="KW-0040">ANK repeat</keyword>
<dbReference type="GO" id="GO:0035556">
    <property type="term" value="P:intracellular signal transduction"/>
    <property type="evidence" value="ECO:0007669"/>
    <property type="project" value="InterPro"/>
</dbReference>
<keyword evidence="3" id="KW-0677">Repeat</keyword>
<evidence type="ECO:0000256" key="1">
    <source>
        <dbReference type="ARBA" id="ARBA00004906"/>
    </source>
</evidence>
<evidence type="ECO:0000256" key="7">
    <source>
        <dbReference type="SAM" id="MobiDB-lite"/>
    </source>
</evidence>
<keyword evidence="10" id="KW-1185">Reference proteome</keyword>
<reference evidence="9 10" key="1">
    <citation type="journal article" date="2021" name="G3 (Bethesda)">
        <title>Improved contiguity of the threespine stickleback genome using long-read sequencing.</title>
        <authorList>
            <person name="Nath S."/>
            <person name="Shaw D.E."/>
            <person name="White M.A."/>
        </authorList>
    </citation>
    <scope>NUCLEOTIDE SEQUENCE [LARGE SCALE GENOMIC DNA]</scope>
    <source>
        <strain evidence="9 10">Lake Benthic</strain>
    </source>
</reference>
<dbReference type="Gene3D" id="1.25.40.20">
    <property type="entry name" value="Ankyrin repeat-containing domain"/>
    <property type="match status" value="2"/>
</dbReference>
<dbReference type="Pfam" id="PF00023">
    <property type="entry name" value="Ank"/>
    <property type="match status" value="1"/>
</dbReference>
<evidence type="ECO:0000259" key="8">
    <source>
        <dbReference type="PROSITE" id="PS50225"/>
    </source>
</evidence>
<feature type="domain" description="SOCS box" evidence="8">
    <location>
        <begin position="450"/>
        <end position="499"/>
    </location>
</feature>
<dbReference type="InterPro" id="IPR051573">
    <property type="entry name" value="Ankyrin-SOCS_box_domain"/>
</dbReference>
<evidence type="ECO:0000256" key="3">
    <source>
        <dbReference type="ARBA" id="ARBA00022737"/>
    </source>
</evidence>
<dbReference type="SUPFAM" id="SSF48403">
    <property type="entry name" value="Ankyrin repeat"/>
    <property type="match status" value="1"/>
</dbReference>
<dbReference type="PROSITE" id="PS50297">
    <property type="entry name" value="ANK_REP_REGION"/>
    <property type="match status" value="4"/>
</dbReference>
<dbReference type="AlphaFoldDB" id="A0AAQ4PKR7"/>
<reference evidence="9" key="3">
    <citation type="submission" date="2025-09" db="UniProtKB">
        <authorList>
            <consortium name="Ensembl"/>
        </authorList>
    </citation>
    <scope>IDENTIFICATION</scope>
</reference>
<name>A0AAQ4PKR7_GASAC</name>
<protein>
    <submittedName>
        <fullName evidence="9">Ankyrin repeat and SOCS box containing 16</fullName>
    </submittedName>
</protein>
<feature type="repeat" description="ANK" evidence="6">
    <location>
        <begin position="198"/>
        <end position="230"/>
    </location>
</feature>
<feature type="repeat" description="ANK" evidence="6">
    <location>
        <begin position="231"/>
        <end position="263"/>
    </location>
</feature>
<dbReference type="Gene3D" id="1.10.750.20">
    <property type="entry name" value="SOCS box"/>
    <property type="match status" value="1"/>
</dbReference>
<sequence>MIYGTRAPVTPTISSRGCHVKGHISFHPHLPALPETGAGASGLGRRPASVGSQESDDQGPAAPSAQASSQAAAAPAGPGPCPPGPLQRHGGPQHLHVRGHERSVRGAEGPRHGQRPDGDGAGGDGVGPGDGYYELQVLAPSHTTPDTLLGAPFLSAGMWTLSSKMKQTSALRLAACGGRAGIVEELLFRGAEVNTDPGGNTALHDACAGGHDACVQLLLSHGADPEVLAADGSAPLHLCTSAQSFQCAALLVDAGADVSVRMRESRLTPLHAAARRGLEEHVALFLAHGADVAATNQEGETPLNAACSAAERPSEAGRYLRVVQRLLSAGADPRTAGRKQHTPLHNACANCSPRIVEVLLQHGAEARVANCAGYTPMDCLIQVVEDYPGQQPEAVARSLLNHGAEPVAPKMLQLCVLSPATLEVMLNSYTSIPACEWMDSLPAEIREEHRPFFDLVRRRSAGPRSLQHLCRCAVRLRLGGRCFPAVRELDVPRSTRDYLLLRNDGTLL</sequence>
<feature type="repeat" description="ANK" evidence="6">
    <location>
        <begin position="298"/>
        <end position="338"/>
    </location>
</feature>